<dbReference type="SUPFAM" id="SSF53901">
    <property type="entry name" value="Thiolase-like"/>
    <property type="match status" value="1"/>
</dbReference>
<dbReference type="Pfam" id="PF08392">
    <property type="entry name" value="FAE1_CUT1_RppA"/>
    <property type="match status" value="1"/>
</dbReference>
<comment type="similarity">
    <text evidence="1">Belongs to the thiolase-like superfamily. Chalcone/stilbene synthases family.</text>
</comment>
<feature type="domain" description="FAE" evidence="5">
    <location>
        <begin position="81"/>
        <end position="217"/>
    </location>
</feature>
<dbReference type="OrthoDB" id="9786288at2"/>
<protein>
    <submittedName>
        <fullName evidence="6">Type III polyketide synthase</fullName>
    </submittedName>
</protein>
<gene>
    <name evidence="6" type="ORF">FHG89_28545</name>
</gene>
<dbReference type="EMBL" id="VDFY01000257">
    <property type="protein sequence ID" value="TNH22695.1"/>
    <property type="molecule type" value="Genomic_DNA"/>
</dbReference>
<dbReference type="PANTHER" id="PTHR11877:SF46">
    <property type="entry name" value="TYPE III POLYKETIDE SYNTHASE A"/>
    <property type="match status" value="1"/>
</dbReference>
<evidence type="ECO:0000256" key="2">
    <source>
        <dbReference type="ARBA" id="ARBA00022679"/>
    </source>
</evidence>
<organism evidence="6 7">
    <name type="scientific">Micromonospora orduensis</name>
    <dbReference type="NCBI Taxonomy" id="1420891"/>
    <lineage>
        <taxon>Bacteria</taxon>
        <taxon>Bacillati</taxon>
        <taxon>Actinomycetota</taxon>
        <taxon>Actinomycetes</taxon>
        <taxon>Micromonosporales</taxon>
        <taxon>Micromonosporaceae</taxon>
        <taxon>Micromonospora</taxon>
    </lineage>
</organism>
<dbReference type="GO" id="GO:0016747">
    <property type="term" value="F:acyltransferase activity, transferring groups other than amino-acyl groups"/>
    <property type="evidence" value="ECO:0007669"/>
    <property type="project" value="InterPro"/>
</dbReference>
<dbReference type="Proteomes" id="UP000306145">
    <property type="component" value="Unassembled WGS sequence"/>
</dbReference>
<dbReference type="InterPro" id="IPR053446">
    <property type="entry name" value="DPA-CoA_Synthase"/>
</dbReference>
<keyword evidence="7" id="KW-1185">Reference proteome</keyword>
<accession>A0A5C4QBD9</accession>
<feature type="domain" description="Chalcone/stilbene synthase C-terminal" evidence="4">
    <location>
        <begin position="247"/>
        <end position="361"/>
    </location>
</feature>
<dbReference type="InterPro" id="IPR011141">
    <property type="entry name" value="Polyketide_synthase_type-III"/>
</dbReference>
<evidence type="ECO:0000259" key="5">
    <source>
        <dbReference type="Pfam" id="PF08392"/>
    </source>
</evidence>
<evidence type="ECO:0000313" key="6">
    <source>
        <dbReference type="EMBL" id="TNH22695.1"/>
    </source>
</evidence>
<evidence type="ECO:0000256" key="1">
    <source>
        <dbReference type="ARBA" id="ARBA00005531"/>
    </source>
</evidence>
<dbReference type="InterPro" id="IPR013601">
    <property type="entry name" value="FAE1_typ3_polyketide_synth"/>
</dbReference>
<dbReference type="GO" id="GO:0016020">
    <property type="term" value="C:membrane"/>
    <property type="evidence" value="ECO:0007669"/>
    <property type="project" value="InterPro"/>
</dbReference>
<dbReference type="Pfam" id="PF02797">
    <property type="entry name" value="Chal_sti_synt_C"/>
    <property type="match status" value="1"/>
</dbReference>
<dbReference type="PIRSF" id="PIRSF000451">
    <property type="entry name" value="PKS_III"/>
    <property type="match status" value="1"/>
</dbReference>
<dbReference type="CDD" id="cd00831">
    <property type="entry name" value="CHS_like"/>
    <property type="match status" value="1"/>
</dbReference>
<dbReference type="AlphaFoldDB" id="A0A5C4QBD9"/>
<dbReference type="InterPro" id="IPR016039">
    <property type="entry name" value="Thiolase-like"/>
</dbReference>
<dbReference type="Gene3D" id="3.40.47.10">
    <property type="match status" value="2"/>
</dbReference>
<dbReference type="InterPro" id="IPR012328">
    <property type="entry name" value="Chalcone/stilbene_synt_C"/>
</dbReference>
<name>A0A5C4QBD9_9ACTN</name>
<evidence type="ECO:0000313" key="7">
    <source>
        <dbReference type="Proteomes" id="UP000306145"/>
    </source>
</evidence>
<evidence type="ECO:0000256" key="3">
    <source>
        <dbReference type="PIRSR" id="PIRSR000451-1"/>
    </source>
</evidence>
<dbReference type="NCBIfam" id="NF042429">
    <property type="entry name" value="DHPHCoAsyn_DpgA"/>
    <property type="match status" value="1"/>
</dbReference>
<dbReference type="GO" id="GO:0006633">
    <property type="term" value="P:fatty acid biosynthetic process"/>
    <property type="evidence" value="ECO:0007669"/>
    <property type="project" value="InterPro"/>
</dbReference>
<feature type="active site" description="Acyl-thioester intermediate" evidence="3">
    <location>
        <position position="152"/>
    </location>
</feature>
<evidence type="ECO:0000259" key="4">
    <source>
        <dbReference type="Pfam" id="PF02797"/>
    </source>
</evidence>
<dbReference type="PANTHER" id="PTHR11877">
    <property type="entry name" value="HYDROXYMETHYLGLUTARYL-COA SYNTHASE"/>
    <property type="match status" value="1"/>
</dbReference>
<proteinExistence type="inferred from homology"/>
<reference evidence="6 7" key="1">
    <citation type="submission" date="2019-06" db="EMBL/GenBank/DDBJ databases">
        <title>Micromonospora ordensis sp. nov., isolated from deep marine sediment.</title>
        <authorList>
            <person name="Veyisoglu A."/>
            <person name="Carro L."/>
            <person name="Klenk H.-P."/>
            <person name="Sahin N."/>
        </authorList>
    </citation>
    <scope>NUCLEOTIDE SEQUENCE [LARGE SCALE GENOMIC DNA]</scope>
    <source>
        <strain evidence="6 7">S2509</strain>
    </source>
</reference>
<keyword evidence="2" id="KW-0808">Transferase</keyword>
<sequence length="363" mass="39395">MGMDHKPLEKSYSHRFVEPRIVSVGTATPPTGYTQMEVLDHYRITDQGIRSVFLNSHIDQRFLSLPLREAGERPSVESQSELLAKHRVEGVRLAAEALHRCLAPINAAPSDVDLLCCVTSTGWLTPGLSALLVRDVGMRPDCGRLDVVGMGCNAGLNGLNPVTNWARANPGGLAVMICVEVCSAAYVFDGEMRSAVVNSLFGDGAAAVAVRCSDNDTVPAVTGYARHIITSAMDAMRYDWDERHGKFSFFLDPDVPYVVGAHAERVVDALLSRAALGRSDIAHWIVHPGGKKVIDAVRVNLELTHHDLRHTTEVLRSYGNVSSSSFLFAYQNLVDEGAARPGDRAVMMTMGPGSTIESALLTW</sequence>
<dbReference type="GO" id="GO:0030639">
    <property type="term" value="P:polyketide biosynthetic process"/>
    <property type="evidence" value="ECO:0007669"/>
    <property type="project" value="TreeGrafter"/>
</dbReference>
<comment type="caution">
    <text evidence="6">The sequence shown here is derived from an EMBL/GenBank/DDBJ whole genome shotgun (WGS) entry which is preliminary data.</text>
</comment>